<evidence type="ECO:0000256" key="2">
    <source>
        <dbReference type="ARBA" id="ARBA00024900"/>
    </source>
</evidence>
<dbReference type="InterPro" id="IPR036423">
    <property type="entry name" value="SOD-like_Cu/Zn_dom_sf"/>
</dbReference>
<keyword evidence="3" id="KW-0560">Oxidoreductase</keyword>
<feature type="domain" description="Superoxide dismutase copper/zinc binding" evidence="5">
    <location>
        <begin position="50"/>
        <end position="180"/>
    </location>
</feature>
<dbReference type="PROSITE" id="PS00332">
    <property type="entry name" value="SOD_CU_ZN_2"/>
    <property type="match status" value="1"/>
</dbReference>
<dbReference type="InterPro" id="IPR024134">
    <property type="entry name" value="SOD_Cu/Zn_/chaperone"/>
</dbReference>
<dbReference type="RefSeq" id="WP_163941975.1">
    <property type="nucleotide sequence ID" value="NZ_JAAIKC010000001.1"/>
</dbReference>
<sequence length="183" mass="19137">MKPLKILMSASMIMLVISGCQTVKQAATIEAPTPAAFNVPLISSAGQTIGGAKLTSLPEGVRIEVQVSGLKPGAHGLHFHEKAVCEAPNFDTAGAHFNPHKKQHGFKNPKGAHAGDLPNLIVDKQGNGKFDAITKTVVLLPDKPDSLLKPGGTSIIIHEQEDDLLTDPTGNSGKRIACGAVNN</sequence>
<dbReference type="PANTHER" id="PTHR10003">
    <property type="entry name" value="SUPEROXIDE DISMUTASE CU-ZN -RELATED"/>
    <property type="match status" value="1"/>
</dbReference>
<comment type="catalytic activity">
    <reaction evidence="3">
        <text>2 superoxide + 2 H(+) = H2O2 + O2</text>
        <dbReference type="Rhea" id="RHEA:20696"/>
        <dbReference type="ChEBI" id="CHEBI:15378"/>
        <dbReference type="ChEBI" id="CHEBI:15379"/>
        <dbReference type="ChEBI" id="CHEBI:16240"/>
        <dbReference type="ChEBI" id="CHEBI:18421"/>
        <dbReference type="EC" id="1.15.1.1"/>
    </reaction>
</comment>
<dbReference type="SUPFAM" id="SSF49329">
    <property type="entry name" value="Cu,Zn superoxide dismutase-like"/>
    <property type="match status" value="1"/>
</dbReference>
<dbReference type="EC" id="1.15.1.1" evidence="3"/>
<proteinExistence type="inferred from homology"/>
<dbReference type="Pfam" id="PF00080">
    <property type="entry name" value="Sod_Cu"/>
    <property type="match status" value="1"/>
</dbReference>
<dbReference type="InterPro" id="IPR018152">
    <property type="entry name" value="SOD_Cu/Zn_BS"/>
</dbReference>
<comment type="caution">
    <text evidence="6">The sequence shown here is derived from an EMBL/GenBank/DDBJ whole genome shotgun (WGS) entry which is preliminary data.</text>
</comment>
<dbReference type="EMBL" id="JAAIKC010000001">
    <property type="protein sequence ID" value="NEW05360.1"/>
    <property type="molecule type" value="Genomic_DNA"/>
</dbReference>
<protein>
    <recommendedName>
        <fullName evidence="3">Superoxide dismutase [Cu-Zn]</fullName>
        <ecNumber evidence="3">1.15.1.1</ecNumber>
    </recommendedName>
</protein>
<dbReference type="GO" id="GO:0004784">
    <property type="term" value="F:superoxide dismutase activity"/>
    <property type="evidence" value="ECO:0007669"/>
    <property type="project" value="UniProtKB-EC"/>
</dbReference>
<dbReference type="Gene3D" id="2.60.40.200">
    <property type="entry name" value="Superoxide dismutase, copper/zinc binding domain"/>
    <property type="match status" value="1"/>
</dbReference>
<evidence type="ECO:0000313" key="6">
    <source>
        <dbReference type="EMBL" id="NEW05360.1"/>
    </source>
</evidence>
<dbReference type="CDD" id="cd00305">
    <property type="entry name" value="Cu-Zn_Superoxide_Dismutase"/>
    <property type="match status" value="1"/>
</dbReference>
<reference evidence="6" key="1">
    <citation type="submission" date="2020-02" db="EMBL/GenBank/DDBJ databases">
        <authorList>
            <person name="Shen X.-R."/>
            <person name="Zhang Y.-X."/>
        </authorList>
    </citation>
    <scope>NUCLEOTIDE SEQUENCE</scope>
    <source>
        <strain evidence="6">SYP-B3998</strain>
    </source>
</reference>
<evidence type="ECO:0000259" key="5">
    <source>
        <dbReference type="Pfam" id="PF00080"/>
    </source>
</evidence>
<dbReference type="PROSITE" id="PS51257">
    <property type="entry name" value="PROKAR_LIPOPROTEIN"/>
    <property type="match status" value="1"/>
</dbReference>
<evidence type="ECO:0000256" key="4">
    <source>
        <dbReference type="SAM" id="SignalP"/>
    </source>
</evidence>
<evidence type="ECO:0000256" key="1">
    <source>
        <dbReference type="ARBA" id="ARBA00010457"/>
    </source>
</evidence>
<name>A0A6G3ZTG8_9BACL</name>
<accession>A0A6G3ZTG8</accession>
<dbReference type="InterPro" id="IPR001424">
    <property type="entry name" value="SOD_Cu_Zn_dom"/>
</dbReference>
<dbReference type="AlphaFoldDB" id="A0A6G3ZTG8"/>
<dbReference type="GO" id="GO:0005507">
    <property type="term" value="F:copper ion binding"/>
    <property type="evidence" value="ECO:0007669"/>
    <property type="project" value="InterPro"/>
</dbReference>
<comment type="function">
    <text evidence="2">Destroys radicals which are normally produced within the cells and which are toxic to biological systems. May play a role in favoring mycobacterial survival in phagocytes.</text>
</comment>
<evidence type="ECO:0000256" key="3">
    <source>
        <dbReference type="RuleBase" id="RU000393"/>
    </source>
</evidence>
<feature type="signal peptide" evidence="4">
    <location>
        <begin position="1"/>
        <end position="26"/>
    </location>
</feature>
<keyword evidence="3" id="KW-0862">Zinc</keyword>
<comment type="cofactor">
    <cofactor evidence="3">
        <name>Cu cation</name>
        <dbReference type="ChEBI" id="CHEBI:23378"/>
    </cofactor>
    <text evidence="3">Binds 1 copper ion per subunit.</text>
</comment>
<keyword evidence="3" id="KW-0186">Copper</keyword>
<keyword evidence="4" id="KW-0732">Signal</keyword>
<comment type="similarity">
    <text evidence="1 3">Belongs to the Cu-Zn superoxide dismutase family.</text>
</comment>
<organism evidence="6">
    <name type="scientific">Paenibacillus sp. SYP-B3998</name>
    <dbReference type="NCBI Taxonomy" id="2678564"/>
    <lineage>
        <taxon>Bacteria</taxon>
        <taxon>Bacillati</taxon>
        <taxon>Bacillota</taxon>
        <taxon>Bacilli</taxon>
        <taxon>Bacillales</taxon>
        <taxon>Paenibacillaceae</taxon>
        <taxon>Paenibacillus</taxon>
    </lineage>
</organism>
<keyword evidence="3" id="KW-0479">Metal-binding</keyword>
<gene>
    <name evidence="6" type="ORF">GK047_04930</name>
</gene>
<comment type="cofactor">
    <cofactor evidence="3">
        <name>Zn(2+)</name>
        <dbReference type="ChEBI" id="CHEBI:29105"/>
    </cofactor>
    <text evidence="3">Binds 1 zinc ion per subunit.</text>
</comment>
<feature type="chain" id="PRO_5026042759" description="Superoxide dismutase [Cu-Zn]" evidence="4">
    <location>
        <begin position="27"/>
        <end position="183"/>
    </location>
</feature>